<dbReference type="AlphaFoldDB" id="A0A1J5MTD3"/>
<evidence type="ECO:0000313" key="2">
    <source>
        <dbReference type="Proteomes" id="UP000181901"/>
    </source>
</evidence>
<dbReference type="OrthoDB" id="9811476at2"/>
<dbReference type="RefSeq" id="WP_071545361.1">
    <property type="nucleotide sequence ID" value="NZ_LKAQ01000004.1"/>
</dbReference>
<proteinExistence type="predicted"/>
<dbReference type="InterPro" id="IPR007362">
    <property type="entry name" value="DUF429"/>
</dbReference>
<dbReference type="Pfam" id="PF04250">
    <property type="entry name" value="DUF429"/>
    <property type="match status" value="1"/>
</dbReference>
<dbReference type="Proteomes" id="UP000181901">
    <property type="component" value="Unassembled WGS sequence"/>
</dbReference>
<protein>
    <recommendedName>
        <fullName evidence="3">DUF429 domain-containing protein</fullName>
    </recommendedName>
</protein>
<dbReference type="EMBL" id="LKAQ01000004">
    <property type="protein sequence ID" value="OIQ49877.1"/>
    <property type="molecule type" value="Genomic_DNA"/>
</dbReference>
<comment type="caution">
    <text evidence="1">The sequence shown here is derived from an EMBL/GenBank/DDBJ whole genome shotgun (WGS) entry which is preliminary data.</text>
</comment>
<evidence type="ECO:0008006" key="3">
    <source>
        <dbReference type="Google" id="ProtNLM"/>
    </source>
</evidence>
<evidence type="ECO:0000313" key="1">
    <source>
        <dbReference type="EMBL" id="OIQ49877.1"/>
    </source>
</evidence>
<keyword evidence="2" id="KW-1185">Reference proteome</keyword>
<name>A0A1J5MTD3_9BACT</name>
<organism evidence="1 2">
    <name type="scientific">Pseudodesulfovibrio hydrargyri</name>
    <dbReference type="NCBI Taxonomy" id="2125990"/>
    <lineage>
        <taxon>Bacteria</taxon>
        <taxon>Pseudomonadati</taxon>
        <taxon>Thermodesulfobacteriota</taxon>
        <taxon>Desulfovibrionia</taxon>
        <taxon>Desulfovibrionales</taxon>
        <taxon>Desulfovibrionaceae</taxon>
    </lineage>
</organism>
<gene>
    <name evidence="1" type="ORF">BerOc1_01805</name>
</gene>
<accession>A0A1J5MTD3</accession>
<sequence>MKFVGVDGCKAGWCAAWVADGRWDVGVYPLFADLWSEHRDAASVLVDIPIGLADNANRTAESLLRERLGPRRASVFNTPARAALHAGSKVAAKEINRKASGKSLSEQSLGIIKKIEEVDLFFAANLGAVEKVFESHPELCFALAGGAPMRYPKRDTPGVLERYEILTRFVPDVRGLLDRVRGMFPASKVAGDDMFDALILAVTGRQGARRMRSLPDPAERDAAGLPMAIWYAEFDK</sequence>
<reference evidence="1 2" key="1">
    <citation type="submission" date="2015-09" db="EMBL/GenBank/DDBJ databases">
        <title>Genome of Desulfovibrio dechloracetivorans BerOc1, a mercury methylating strain isolated from highly hydrocarbons and metals contaminated coastal sediments.</title>
        <authorList>
            <person name="Goni Urriza M."/>
            <person name="Gassie C."/>
            <person name="Bouchez O."/>
            <person name="Klopp C."/>
            <person name="Ranchou-Peyruse A."/>
            <person name="Remy G."/>
        </authorList>
    </citation>
    <scope>NUCLEOTIDE SEQUENCE [LARGE SCALE GENOMIC DNA]</scope>
    <source>
        <strain evidence="1 2">BerOc1</strain>
    </source>
</reference>